<sequence>MSTTRSSTPVSILNFSHFTLPPAPVDRTTAHDTNTLSSWPTQDSSFLSQPVADPIFAAQTNEQPNGFDYGQYSQDATNQPDWSQDDGVAQADPSPAPADSNKPFVCPYSGCTNPYHPRQCDLAKHINNHTKPRKCDICGAGGAVAKDLNRHMWTHHPDEARRRGVPKEEDRCLVCGYTGRKDNVKRHRDTKNHWVSG</sequence>
<dbReference type="EMBL" id="MU853238">
    <property type="protein sequence ID" value="KAK4120548.1"/>
    <property type="molecule type" value="Genomic_DNA"/>
</dbReference>
<accession>A0AAN6Z0N4</accession>
<feature type="region of interest" description="Disordered" evidence="1">
    <location>
        <begin position="17"/>
        <end position="102"/>
    </location>
</feature>
<evidence type="ECO:0000313" key="3">
    <source>
        <dbReference type="Proteomes" id="UP001302602"/>
    </source>
</evidence>
<keyword evidence="3" id="KW-1185">Reference proteome</keyword>
<evidence type="ECO:0000313" key="2">
    <source>
        <dbReference type="EMBL" id="KAK4120548.1"/>
    </source>
</evidence>
<dbReference type="Proteomes" id="UP001302602">
    <property type="component" value="Unassembled WGS sequence"/>
</dbReference>
<feature type="compositionally biased region" description="Low complexity" evidence="1">
    <location>
        <begin position="91"/>
        <end position="100"/>
    </location>
</feature>
<feature type="compositionally biased region" description="Polar residues" evidence="1">
    <location>
        <begin position="71"/>
        <end position="82"/>
    </location>
</feature>
<organism evidence="2 3">
    <name type="scientific">Parathielavia appendiculata</name>
    <dbReference type="NCBI Taxonomy" id="2587402"/>
    <lineage>
        <taxon>Eukaryota</taxon>
        <taxon>Fungi</taxon>
        <taxon>Dikarya</taxon>
        <taxon>Ascomycota</taxon>
        <taxon>Pezizomycotina</taxon>
        <taxon>Sordariomycetes</taxon>
        <taxon>Sordariomycetidae</taxon>
        <taxon>Sordariales</taxon>
        <taxon>Chaetomiaceae</taxon>
        <taxon>Parathielavia</taxon>
    </lineage>
</organism>
<comment type="caution">
    <text evidence="2">The sequence shown here is derived from an EMBL/GenBank/DDBJ whole genome shotgun (WGS) entry which is preliminary data.</text>
</comment>
<gene>
    <name evidence="2" type="ORF">N657DRAFT_649046</name>
</gene>
<name>A0AAN6Z0N4_9PEZI</name>
<protein>
    <recommendedName>
        <fullName evidence="4">C2H2-type domain-containing protein</fullName>
    </recommendedName>
</protein>
<feature type="compositionally biased region" description="Polar residues" evidence="1">
    <location>
        <begin position="31"/>
        <end position="48"/>
    </location>
</feature>
<dbReference type="Gene3D" id="3.30.160.60">
    <property type="entry name" value="Classic Zinc Finger"/>
    <property type="match status" value="2"/>
</dbReference>
<evidence type="ECO:0000256" key="1">
    <source>
        <dbReference type="SAM" id="MobiDB-lite"/>
    </source>
</evidence>
<evidence type="ECO:0008006" key="4">
    <source>
        <dbReference type="Google" id="ProtNLM"/>
    </source>
</evidence>
<dbReference type="GeneID" id="87830415"/>
<reference evidence="2" key="2">
    <citation type="submission" date="2023-05" db="EMBL/GenBank/DDBJ databases">
        <authorList>
            <consortium name="Lawrence Berkeley National Laboratory"/>
            <person name="Steindorff A."/>
            <person name="Hensen N."/>
            <person name="Bonometti L."/>
            <person name="Westerberg I."/>
            <person name="Brannstrom I.O."/>
            <person name="Guillou S."/>
            <person name="Cros-Aarteil S."/>
            <person name="Calhoun S."/>
            <person name="Haridas S."/>
            <person name="Kuo A."/>
            <person name="Mondo S."/>
            <person name="Pangilinan J."/>
            <person name="Riley R."/>
            <person name="Labutti K."/>
            <person name="Andreopoulos B."/>
            <person name="Lipzen A."/>
            <person name="Chen C."/>
            <person name="Yanf M."/>
            <person name="Daum C."/>
            <person name="Ng V."/>
            <person name="Clum A."/>
            <person name="Ohm R."/>
            <person name="Martin F."/>
            <person name="Silar P."/>
            <person name="Natvig D."/>
            <person name="Lalanne C."/>
            <person name="Gautier V."/>
            <person name="Ament-Velasquez S.L."/>
            <person name="Kruys A."/>
            <person name="Hutchinson M.I."/>
            <person name="Powell A.J."/>
            <person name="Barry K."/>
            <person name="Miller A.N."/>
            <person name="Grigoriev I.V."/>
            <person name="Debuchy R."/>
            <person name="Gladieux P."/>
            <person name="Thoren M.H."/>
            <person name="Johannesson H."/>
        </authorList>
    </citation>
    <scope>NUCLEOTIDE SEQUENCE</scope>
    <source>
        <strain evidence="2">CBS 731.68</strain>
    </source>
</reference>
<reference evidence="2" key="1">
    <citation type="journal article" date="2023" name="Mol. Phylogenet. Evol.">
        <title>Genome-scale phylogeny and comparative genomics of the fungal order Sordariales.</title>
        <authorList>
            <person name="Hensen N."/>
            <person name="Bonometti L."/>
            <person name="Westerberg I."/>
            <person name="Brannstrom I.O."/>
            <person name="Guillou S."/>
            <person name="Cros-Aarteil S."/>
            <person name="Calhoun S."/>
            <person name="Haridas S."/>
            <person name="Kuo A."/>
            <person name="Mondo S."/>
            <person name="Pangilinan J."/>
            <person name="Riley R."/>
            <person name="LaButti K."/>
            <person name="Andreopoulos B."/>
            <person name="Lipzen A."/>
            <person name="Chen C."/>
            <person name="Yan M."/>
            <person name="Daum C."/>
            <person name="Ng V."/>
            <person name="Clum A."/>
            <person name="Steindorff A."/>
            <person name="Ohm R.A."/>
            <person name="Martin F."/>
            <person name="Silar P."/>
            <person name="Natvig D.O."/>
            <person name="Lalanne C."/>
            <person name="Gautier V."/>
            <person name="Ament-Velasquez S.L."/>
            <person name="Kruys A."/>
            <person name="Hutchinson M.I."/>
            <person name="Powell A.J."/>
            <person name="Barry K."/>
            <person name="Miller A.N."/>
            <person name="Grigoriev I.V."/>
            <person name="Debuchy R."/>
            <person name="Gladieux P."/>
            <person name="Hiltunen Thoren M."/>
            <person name="Johannesson H."/>
        </authorList>
    </citation>
    <scope>NUCLEOTIDE SEQUENCE</scope>
    <source>
        <strain evidence="2">CBS 731.68</strain>
    </source>
</reference>
<dbReference type="AlphaFoldDB" id="A0AAN6Z0N4"/>
<dbReference type="InterPro" id="IPR036236">
    <property type="entry name" value="Znf_C2H2_sf"/>
</dbReference>
<proteinExistence type="predicted"/>
<dbReference type="SUPFAM" id="SSF57667">
    <property type="entry name" value="beta-beta-alpha zinc fingers"/>
    <property type="match status" value="1"/>
</dbReference>
<dbReference type="RefSeq" id="XP_062644319.1">
    <property type="nucleotide sequence ID" value="XM_062793646.1"/>
</dbReference>